<reference evidence="2" key="1">
    <citation type="submission" date="2014-12" db="EMBL/GenBank/DDBJ databases">
        <title>Genome Sequence of Valsa Canker Pathogens Uncovers a Specific Adaption of Colonization on Woody Bark.</title>
        <authorList>
            <person name="Yin Z."/>
            <person name="Liu H."/>
            <person name="Gao X."/>
            <person name="Li Z."/>
            <person name="Song N."/>
            <person name="Ke X."/>
            <person name="Dai Q."/>
            <person name="Wu Y."/>
            <person name="Sun Y."/>
            <person name="Xu J.-R."/>
            <person name="Kang Z.K."/>
            <person name="Wang L."/>
            <person name="Huang L."/>
        </authorList>
    </citation>
    <scope>NUCLEOTIDE SEQUENCE [LARGE SCALE GENOMIC DNA]</scope>
    <source>
        <strain evidence="2">03-8</strain>
    </source>
</reference>
<keyword evidence="3" id="KW-1185">Reference proteome</keyword>
<feature type="region of interest" description="Disordered" evidence="1">
    <location>
        <begin position="1"/>
        <end position="33"/>
    </location>
</feature>
<name>A0A194VIR1_CYTMA</name>
<dbReference type="Proteomes" id="UP000078559">
    <property type="component" value="Unassembled WGS sequence"/>
</dbReference>
<gene>
    <name evidence="2" type="ORF">VM1G_12052</name>
</gene>
<sequence length="129" mass="13332">MQFAETMWAAVTPPSDRDELYGRAGTHQDAPEATRSLATPACPCAMANITGVASGQSAGEGPEISPAPVPRPQSDRTSACRWRDGQRHAIGTGASRASASTGHAKADTAPYLFAVYDVNGDNDGKSAGQ</sequence>
<evidence type="ECO:0000313" key="2">
    <source>
        <dbReference type="EMBL" id="KUI64034.1"/>
    </source>
</evidence>
<evidence type="ECO:0000313" key="3">
    <source>
        <dbReference type="Proteomes" id="UP000078559"/>
    </source>
</evidence>
<proteinExistence type="predicted"/>
<protein>
    <submittedName>
        <fullName evidence="2">Uncharacterized protein</fullName>
    </submittedName>
</protein>
<evidence type="ECO:0000256" key="1">
    <source>
        <dbReference type="SAM" id="MobiDB-lite"/>
    </source>
</evidence>
<accession>A0A194VIR1</accession>
<dbReference type="EMBL" id="KN796118">
    <property type="protein sequence ID" value="KUI64034.1"/>
    <property type="molecule type" value="Genomic_DNA"/>
</dbReference>
<dbReference type="AlphaFoldDB" id="A0A194VIR1"/>
<organism evidence="2 3">
    <name type="scientific">Cytospora mali</name>
    <name type="common">Apple Valsa canker fungus</name>
    <name type="synonym">Valsa mali</name>
    <dbReference type="NCBI Taxonomy" id="578113"/>
    <lineage>
        <taxon>Eukaryota</taxon>
        <taxon>Fungi</taxon>
        <taxon>Dikarya</taxon>
        <taxon>Ascomycota</taxon>
        <taxon>Pezizomycotina</taxon>
        <taxon>Sordariomycetes</taxon>
        <taxon>Sordariomycetidae</taxon>
        <taxon>Diaporthales</taxon>
        <taxon>Cytosporaceae</taxon>
        <taxon>Cytospora</taxon>
    </lineage>
</organism>
<feature type="region of interest" description="Disordered" evidence="1">
    <location>
        <begin position="53"/>
        <end position="82"/>
    </location>
</feature>